<accession>A0A151GCF4</accession>
<evidence type="ECO:0000313" key="3">
    <source>
        <dbReference type="EMBL" id="KYK54786.1"/>
    </source>
</evidence>
<dbReference type="PROSITE" id="PS51892">
    <property type="entry name" value="SUBTILASE"/>
    <property type="match status" value="1"/>
</dbReference>
<dbReference type="Gene3D" id="3.40.50.200">
    <property type="entry name" value="Peptidase S8/S53 domain"/>
    <property type="match status" value="1"/>
</dbReference>
<dbReference type="EMBL" id="LAYC01000003">
    <property type="protein sequence ID" value="KYK54786.1"/>
    <property type="molecule type" value="Genomic_DNA"/>
</dbReference>
<dbReference type="InterPro" id="IPR036852">
    <property type="entry name" value="Peptidase_S8/S53_dom_sf"/>
</dbReference>
<dbReference type="GeneID" id="63719389"/>
<reference evidence="3 4" key="1">
    <citation type="journal article" date="2016" name="Sci. Rep.">
        <title>Insights into Adaptations to a Near-Obligate Nematode Endoparasitic Lifestyle from the Finished Genome of Drechmeria coniospora.</title>
        <authorList>
            <person name="Zhang L."/>
            <person name="Zhou Z."/>
            <person name="Guo Q."/>
            <person name="Fokkens L."/>
            <person name="Miskei M."/>
            <person name="Pocsi I."/>
            <person name="Zhang W."/>
            <person name="Chen M."/>
            <person name="Wang L."/>
            <person name="Sun Y."/>
            <person name="Donzelli B.G."/>
            <person name="Gibson D.M."/>
            <person name="Nelson D.R."/>
            <person name="Luo J.G."/>
            <person name="Rep M."/>
            <person name="Liu H."/>
            <person name="Yang S."/>
            <person name="Wang J."/>
            <person name="Krasnoff S.B."/>
            <person name="Xu Y."/>
            <person name="Molnar I."/>
            <person name="Lin M."/>
        </authorList>
    </citation>
    <scope>NUCLEOTIDE SEQUENCE [LARGE SCALE GENOMIC DNA]</scope>
    <source>
        <strain evidence="3 4">ARSEF 6962</strain>
    </source>
</reference>
<dbReference type="SUPFAM" id="SSF52743">
    <property type="entry name" value="Subtilisin-like"/>
    <property type="match status" value="1"/>
</dbReference>
<dbReference type="InterPro" id="IPR022398">
    <property type="entry name" value="Peptidase_S8_His-AS"/>
</dbReference>
<dbReference type="AlphaFoldDB" id="A0A151GCF4"/>
<dbReference type="GO" id="GO:0004252">
    <property type="term" value="F:serine-type endopeptidase activity"/>
    <property type="evidence" value="ECO:0007669"/>
    <property type="project" value="InterPro"/>
</dbReference>
<organism evidence="3 4">
    <name type="scientific">Drechmeria coniospora</name>
    <name type="common">Nematophagous fungus</name>
    <name type="synonym">Meria coniospora</name>
    <dbReference type="NCBI Taxonomy" id="98403"/>
    <lineage>
        <taxon>Eukaryota</taxon>
        <taxon>Fungi</taxon>
        <taxon>Dikarya</taxon>
        <taxon>Ascomycota</taxon>
        <taxon>Pezizomycotina</taxon>
        <taxon>Sordariomycetes</taxon>
        <taxon>Hypocreomycetidae</taxon>
        <taxon>Hypocreales</taxon>
        <taxon>Ophiocordycipitaceae</taxon>
        <taxon>Drechmeria</taxon>
    </lineage>
</organism>
<feature type="domain" description="Peptidase S8/S53" evidence="2">
    <location>
        <begin position="2"/>
        <end position="56"/>
    </location>
</feature>
<dbReference type="GO" id="GO:0006508">
    <property type="term" value="P:proteolysis"/>
    <property type="evidence" value="ECO:0007669"/>
    <property type="project" value="InterPro"/>
</dbReference>
<proteinExistence type="inferred from homology"/>
<comment type="caution">
    <text evidence="3">The sequence shown here is derived from an EMBL/GenBank/DDBJ whole genome shotgun (WGS) entry which is preliminary data.</text>
</comment>
<evidence type="ECO:0000256" key="1">
    <source>
        <dbReference type="PROSITE-ProRule" id="PRU01240"/>
    </source>
</evidence>
<gene>
    <name evidence="3" type="ORF">DCS_06746</name>
</gene>
<evidence type="ECO:0000259" key="2">
    <source>
        <dbReference type="Pfam" id="PF00082"/>
    </source>
</evidence>
<comment type="caution">
    <text evidence="1">Lacks conserved residue(s) required for the propagation of feature annotation.</text>
</comment>
<sequence length="63" mass="6601">MDHEGHGTHVAGIVAGDGKWQAVPSVSSYADANEPLCRLTGVAPEAELLVYKVFADVRPCPPA</sequence>
<dbReference type="PROSITE" id="PS00137">
    <property type="entry name" value="SUBTILASE_HIS"/>
    <property type="match status" value="1"/>
</dbReference>
<keyword evidence="4" id="KW-1185">Reference proteome</keyword>
<evidence type="ECO:0000313" key="4">
    <source>
        <dbReference type="Proteomes" id="UP000076580"/>
    </source>
</evidence>
<protein>
    <recommendedName>
        <fullName evidence="2">Peptidase S8/S53 domain-containing protein</fullName>
    </recommendedName>
</protein>
<dbReference type="InterPro" id="IPR000209">
    <property type="entry name" value="Peptidase_S8/S53_dom"/>
</dbReference>
<dbReference type="Proteomes" id="UP000076580">
    <property type="component" value="Chromosome 03"/>
</dbReference>
<comment type="similarity">
    <text evidence="1">Belongs to the peptidase S8 family.</text>
</comment>
<dbReference type="Pfam" id="PF00082">
    <property type="entry name" value="Peptidase_S8"/>
    <property type="match status" value="1"/>
</dbReference>
<name>A0A151GCF4_DRECN</name>
<dbReference type="InParanoid" id="A0A151GCF4"/>
<dbReference type="RefSeq" id="XP_040654138.1">
    <property type="nucleotide sequence ID" value="XM_040804034.1"/>
</dbReference>